<proteinExistence type="predicted"/>
<dbReference type="EMBL" id="BGPR01004091">
    <property type="protein sequence ID" value="GBM95793.1"/>
    <property type="molecule type" value="Genomic_DNA"/>
</dbReference>
<sequence>MSVDTWWPCHDSTPAYPPLGECCIQKLTNNVAVVWRSAVLLKDDTFWKLWNCIQLQHVEVDVWRHSRVRTVRGVASSPARSHRCITDTPWDTVQCIASFTFSFRFCSPQQALITAP</sequence>
<accession>A0A4Y2JZE2</accession>
<dbReference type="AlphaFoldDB" id="A0A4Y2JZE2"/>
<gene>
    <name evidence="1" type="ORF">AVEN_90599_1</name>
</gene>
<name>A0A4Y2JZE2_ARAVE</name>
<keyword evidence="2" id="KW-1185">Reference proteome</keyword>
<protein>
    <submittedName>
        <fullName evidence="1">Uncharacterized protein</fullName>
    </submittedName>
</protein>
<evidence type="ECO:0000313" key="1">
    <source>
        <dbReference type="EMBL" id="GBM95793.1"/>
    </source>
</evidence>
<reference evidence="1 2" key="1">
    <citation type="journal article" date="2019" name="Sci. Rep.">
        <title>Orb-weaving spider Araneus ventricosus genome elucidates the spidroin gene catalogue.</title>
        <authorList>
            <person name="Kono N."/>
            <person name="Nakamura H."/>
            <person name="Ohtoshi R."/>
            <person name="Moran D.A.P."/>
            <person name="Shinohara A."/>
            <person name="Yoshida Y."/>
            <person name="Fujiwara M."/>
            <person name="Mori M."/>
            <person name="Tomita M."/>
            <person name="Arakawa K."/>
        </authorList>
    </citation>
    <scope>NUCLEOTIDE SEQUENCE [LARGE SCALE GENOMIC DNA]</scope>
</reference>
<organism evidence="1 2">
    <name type="scientific">Araneus ventricosus</name>
    <name type="common">Orbweaver spider</name>
    <name type="synonym">Epeira ventricosa</name>
    <dbReference type="NCBI Taxonomy" id="182803"/>
    <lineage>
        <taxon>Eukaryota</taxon>
        <taxon>Metazoa</taxon>
        <taxon>Ecdysozoa</taxon>
        <taxon>Arthropoda</taxon>
        <taxon>Chelicerata</taxon>
        <taxon>Arachnida</taxon>
        <taxon>Araneae</taxon>
        <taxon>Araneomorphae</taxon>
        <taxon>Entelegynae</taxon>
        <taxon>Araneoidea</taxon>
        <taxon>Araneidae</taxon>
        <taxon>Araneus</taxon>
    </lineage>
</organism>
<evidence type="ECO:0000313" key="2">
    <source>
        <dbReference type="Proteomes" id="UP000499080"/>
    </source>
</evidence>
<comment type="caution">
    <text evidence="1">The sequence shown here is derived from an EMBL/GenBank/DDBJ whole genome shotgun (WGS) entry which is preliminary data.</text>
</comment>
<dbReference type="Proteomes" id="UP000499080">
    <property type="component" value="Unassembled WGS sequence"/>
</dbReference>